<dbReference type="STRING" id="882378.RBRH_01972"/>
<name>E5AMJ3_MYCRK</name>
<organism evidence="1 2">
    <name type="scientific">Mycetohabitans rhizoxinica (strain DSM 19002 / CIP 109453 / HKI 454)</name>
    <name type="common">Paraburkholderia rhizoxinica</name>
    <dbReference type="NCBI Taxonomy" id="882378"/>
    <lineage>
        <taxon>Bacteria</taxon>
        <taxon>Pseudomonadati</taxon>
        <taxon>Pseudomonadota</taxon>
        <taxon>Betaproteobacteria</taxon>
        <taxon>Burkholderiales</taxon>
        <taxon>Burkholderiaceae</taxon>
        <taxon>Mycetohabitans</taxon>
    </lineage>
</organism>
<dbReference type="KEGG" id="brh:RBRH_01972"/>
<evidence type="ECO:0008006" key="3">
    <source>
        <dbReference type="Google" id="ProtNLM"/>
    </source>
</evidence>
<dbReference type="HOGENOM" id="CLU_146690_0_0_4"/>
<proteinExistence type="predicted"/>
<dbReference type="eggNOG" id="ENOG5032ZX9">
    <property type="taxonomic scope" value="Bacteria"/>
</dbReference>
<evidence type="ECO:0000313" key="1">
    <source>
        <dbReference type="EMBL" id="CBW76225.1"/>
    </source>
</evidence>
<dbReference type="AlphaFoldDB" id="E5AMJ3"/>
<reference evidence="1 2" key="1">
    <citation type="journal article" date="2011" name="J. Bacteriol.">
        <title>Complete genome sequence of Burkholderia rhizoxinica, an endosymbiont of Rhizopus microsporus.</title>
        <authorList>
            <person name="Lackner G."/>
            <person name="Moebius N."/>
            <person name="Partida-Martinez L."/>
            <person name="Hertweck C."/>
        </authorList>
    </citation>
    <scope>NUCLEOTIDE SEQUENCE [LARGE SCALE GENOMIC DNA]</scope>
    <source>
        <strain evidence="2">DSM 19002 / CIP 109453 / HKI 454</strain>
    </source>
</reference>
<dbReference type="EMBL" id="FR687359">
    <property type="protein sequence ID" value="CBW76225.1"/>
    <property type="molecule type" value="Genomic_DNA"/>
</dbReference>
<dbReference type="Proteomes" id="UP000007437">
    <property type="component" value="Chromosome"/>
</dbReference>
<dbReference type="InterPro" id="IPR014991">
    <property type="entry name" value="DUF1840"/>
</dbReference>
<accession>E5AMJ3</accession>
<sequence>MHAAPATLARPGRRSEQGAAMLITFKSRATVEVTMLENLAQFLLAIIGKRLGQRGVIAHDELQPAIAKLEAAIAQDKQRLAEHDGHVDDDDGDHEAHEVPIGLAQRAYPFLDMLRQAHKANSDVIWGV</sequence>
<evidence type="ECO:0000313" key="2">
    <source>
        <dbReference type="Proteomes" id="UP000007437"/>
    </source>
</evidence>
<protein>
    <recommendedName>
        <fullName evidence="3">DUF1840 domain-containing protein</fullName>
    </recommendedName>
</protein>
<dbReference type="Pfam" id="PF08895">
    <property type="entry name" value="DUF1840"/>
    <property type="match status" value="1"/>
</dbReference>
<gene>
    <name evidence="1" type="ordered locus">RBRH_01972</name>
</gene>